<name>A0A2U3L6V5_9BACT</name>
<dbReference type="GO" id="GO:0006012">
    <property type="term" value="P:galactose metabolic process"/>
    <property type="evidence" value="ECO:0007669"/>
    <property type="project" value="UniProtKB-UniRule"/>
</dbReference>
<accession>A0A2U3L6V5</accession>
<comment type="function">
    <text evidence="11">Catalyzes the transfer of the gamma-phosphate of ATP to D-galactose to form alpha-D-galactose-1-phosphate (Gal-1-P).</text>
</comment>
<dbReference type="InterPro" id="IPR006204">
    <property type="entry name" value="GHMP_kinase_N_dom"/>
</dbReference>
<dbReference type="SUPFAM" id="SSF55060">
    <property type="entry name" value="GHMP Kinase, C-terminal domain"/>
    <property type="match status" value="1"/>
</dbReference>
<keyword evidence="7 11" id="KW-0067">ATP-binding</keyword>
<dbReference type="PROSITE" id="PS00627">
    <property type="entry name" value="GHMP_KINASES_ATP"/>
    <property type="match status" value="1"/>
</dbReference>
<organism evidence="16 17">
    <name type="scientific">Candidatus Sulfotelmatobacter kueseliae</name>
    <dbReference type="NCBI Taxonomy" id="2042962"/>
    <lineage>
        <taxon>Bacteria</taxon>
        <taxon>Pseudomonadati</taxon>
        <taxon>Acidobacteriota</taxon>
        <taxon>Terriglobia</taxon>
        <taxon>Terriglobales</taxon>
        <taxon>Candidatus Korobacteraceae</taxon>
        <taxon>Candidatus Sulfotelmatobacter</taxon>
    </lineage>
</organism>
<dbReference type="InterPro" id="IPR036554">
    <property type="entry name" value="GHMP_kinase_C_sf"/>
</dbReference>
<keyword evidence="5 11" id="KW-0547">Nucleotide-binding</keyword>
<dbReference type="PANTHER" id="PTHR10457:SF7">
    <property type="entry name" value="GALACTOKINASE-RELATED"/>
    <property type="match status" value="1"/>
</dbReference>
<keyword evidence="9 11" id="KW-0299">Galactose metabolism</keyword>
<gene>
    <name evidence="11 16" type="primary">galK</name>
    <name evidence="16" type="ORF">SBA1_760006</name>
</gene>
<feature type="binding site" evidence="11">
    <location>
        <position position="158"/>
    </location>
    <ligand>
        <name>Mg(2+)</name>
        <dbReference type="ChEBI" id="CHEBI:18420"/>
    </ligand>
</feature>
<dbReference type="Gene3D" id="3.30.70.890">
    <property type="entry name" value="GHMP kinase, C-terminal domain"/>
    <property type="match status" value="1"/>
</dbReference>
<evidence type="ECO:0000256" key="1">
    <source>
        <dbReference type="ARBA" id="ARBA00006566"/>
    </source>
</evidence>
<feature type="binding site" evidence="11">
    <location>
        <begin position="32"/>
        <end position="35"/>
    </location>
    <ligand>
        <name>substrate</name>
    </ligand>
</feature>
<dbReference type="InterPro" id="IPR013750">
    <property type="entry name" value="GHMP_kinase_C_dom"/>
</dbReference>
<dbReference type="PROSITE" id="PS00106">
    <property type="entry name" value="GALACTOKINASE"/>
    <property type="match status" value="1"/>
</dbReference>
<evidence type="ECO:0000259" key="13">
    <source>
        <dbReference type="Pfam" id="PF00288"/>
    </source>
</evidence>
<comment type="subcellular location">
    <subcellularLocation>
        <location evidence="11">Cytoplasm</location>
    </subcellularLocation>
</comment>
<dbReference type="InterPro" id="IPR020568">
    <property type="entry name" value="Ribosomal_Su5_D2-typ_SF"/>
</dbReference>
<comment type="catalytic activity">
    <reaction evidence="11">
        <text>alpha-D-galactose + ATP = alpha-D-galactose 1-phosphate + ADP + H(+)</text>
        <dbReference type="Rhea" id="RHEA:13553"/>
        <dbReference type="ChEBI" id="CHEBI:15378"/>
        <dbReference type="ChEBI" id="CHEBI:28061"/>
        <dbReference type="ChEBI" id="CHEBI:30616"/>
        <dbReference type="ChEBI" id="CHEBI:58336"/>
        <dbReference type="ChEBI" id="CHEBI:456216"/>
        <dbReference type="EC" id="2.7.1.6"/>
    </reaction>
</comment>
<dbReference type="InterPro" id="IPR022963">
    <property type="entry name" value="Galactokinase_bac"/>
</dbReference>
<dbReference type="InterPro" id="IPR006206">
    <property type="entry name" value="Mevalonate/galactokinase"/>
</dbReference>
<dbReference type="AlphaFoldDB" id="A0A2U3L6V5"/>
<dbReference type="InterPro" id="IPR019539">
    <property type="entry name" value="GalKase_N"/>
</dbReference>
<evidence type="ECO:0000259" key="14">
    <source>
        <dbReference type="Pfam" id="PF08544"/>
    </source>
</evidence>
<feature type="binding site" evidence="11">
    <location>
        <position position="66"/>
    </location>
    <ligand>
        <name>ATP</name>
        <dbReference type="ChEBI" id="CHEBI:30616"/>
    </ligand>
</feature>
<dbReference type="InterPro" id="IPR014721">
    <property type="entry name" value="Ribsml_uS5_D2-typ_fold_subgr"/>
</dbReference>
<keyword evidence="10 11" id="KW-0119">Carbohydrate metabolism</keyword>
<feature type="site" description="Transition state stabilizer" evidence="11">
    <location>
        <position position="26"/>
    </location>
</feature>
<evidence type="ECO:0000256" key="9">
    <source>
        <dbReference type="ARBA" id="ARBA00023144"/>
    </source>
</evidence>
<evidence type="ECO:0000313" key="16">
    <source>
        <dbReference type="EMBL" id="SPF47616.1"/>
    </source>
</evidence>
<evidence type="ECO:0000256" key="7">
    <source>
        <dbReference type="ARBA" id="ARBA00022840"/>
    </source>
</evidence>
<comment type="pathway">
    <text evidence="11">Carbohydrate metabolism; galactose metabolism.</text>
</comment>
<feature type="binding site" evidence="11">
    <location>
        <begin position="120"/>
        <end position="126"/>
    </location>
    <ligand>
        <name>ATP</name>
        <dbReference type="ChEBI" id="CHEBI:30616"/>
    </ligand>
</feature>
<evidence type="ECO:0000256" key="4">
    <source>
        <dbReference type="ARBA" id="ARBA00022723"/>
    </source>
</evidence>
<keyword evidence="6 11" id="KW-0418">Kinase</keyword>
<dbReference type="InterPro" id="IPR000705">
    <property type="entry name" value="Galactokinase"/>
</dbReference>
<keyword evidence="8 11" id="KW-0460">Magnesium</keyword>
<dbReference type="FunFam" id="3.30.230.10:FF:000017">
    <property type="entry name" value="Galactokinase"/>
    <property type="match status" value="1"/>
</dbReference>
<dbReference type="PRINTS" id="PR00959">
    <property type="entry name" value="MEVGALKINASE"/>
</dbReference>
<proteinExistence type="inferred from homology"/>
<keyword evidence="3 11" id="KW-0808">Transferase</keyword>
<dbReference type="SUPFAM" id="SSF54211">
    <property type="entry name" value="Ribosomal protein S5 domain 2-like"/>
    <property type="match status" value="1"/>
</dbReference>
<dbReference type="Pfam" id="PF00288">
    <property type="entry name" value="GHMP_kinases_N"/>
    <property type="match status" value="1"/>
</dbReference>
<evidence type="ECO:0000256" key="11">
    <source>
        <dbReference type="HAMAP-Rule" id="MF_00246"/>
    </source>
</evidence>
<dbReference type="UniPathway" id="UPA00214"/>
<dbReference type="GO" id="GO:0000287">
    <property type="term" value="F:magnesium ion binding"/>
    <property type="evidence" value="ECO:0007669"/>
    <property type="project" value="UniProtKB-UniRule"/>
</dbReference>
<evidence type="ECO:0000256" key="8">
    <source>
        <dbReference type="ARBA" id="ARBA00022842"/>
    </source>
</evidence>
<dbReference type="Proteomes" id="UP000238701">
    <property type="component" value="Unassembled WGS sequence"/>
</dbReference>
<dbReference type="PRINTS" id="PR00473">
    <property type="entry name" value="GALCTOKINASE"/>
</dbReference>
<dbReference type="PIRSF" id="PIRSF000530">
    <property type="entry name" value="Galactokinase"/>
    <property type="match status" value="1"/>
</dbReference>
<dbReference type="InterPro" id="IPR006203">
    <property type="entry name" value="GHMP_knse_ATP-bd_CS"/>
</dbReference>
<dbReference type="InterPro" id="IPR019741">
    <property type="entry name" value="Galactokinase_CS"/>
</dbReference>
<dbReference type="GO" id="GO:0005524">
    <property type="term" value="F:ATP binding"/>
    <property type="evidence" value="ECO:0007669"/>
    <property type="project" value="UniProtKB-UniRule"/>
</dbReference>
<evidence type="ECO:0000256" key="10">
    <source>
        <dbReference type="ARBA" id="ARBA00023277"/>
    </source>
</evidence>
<feature type="domain" description="GHMP kinase N-terminal" evidence="13">
    <location>
        <begin position="91"/>
        <end position="178"/>
    </location>
</feature>
<protein>
    <recommendedName>
        <fullName evidence="11 12">Galactokinase</fullName>
        <ecNumber evidence="11 12">2.7.1.6</ecNumber>
    </recommendedName>
    <alternativeName>
        <fullName evidence="11">Galactose kinase</fullName>
    </alternativeName>
</protein>
<dbReference type="Pfam" id="PF08544">
    <property type="entry name" value="GHMP_kinases_C"/>
    <property type="match status" value="1"/>
</dbReference>
<keyword evidence="2 11" id="KW-0963">Cytoplasm</keyword>
<evidence type="ECO:0000256" key="5">
    <source>
        <dbReference type="ARBA" id="ARBA00022741"/>
    </source>
</evidence>
<evidence type="ECO:0000256" key="12">
    <source>
        <dbReference type="NCBIfam" id="TIGR00131"/>
    </source>
</evidence>
<dbReference type="EMBL" id="OMOD01000173">
    <property type="protein sequence ID" value="SPF47616.1"/>
    <property type="molecule type" value="Genomic_DNA"/>
</dbReference>
<dbReference type="NCBIfam" id="TIGR00131">
    <property type="entry name" value="gal_kin"/>
    <property type="match status" value="1"/>
</dbReference>
<feature type="binding site" evidence="11">
    <location>
        <position position="219"/>
    </location>
    <ligand>
        <name>substrate</name>
    </ligand>
</feature>
<dbReference type="PANTHER" id="PTHR10457">
    <property type="entry name" value="MEVALONATE KINASE/GALACTOKINASE"/>
    <property type="match status" value="1"/>
</dbReference>
<evidence type="ECO:0000256" key="2">
    <source>
        <dbReference type="ARBA" id="ARBA00022490"/>
    </source>
</evidence>
<evidence type="ECO:0000259" key="15">
    <source>
        <dbReference type="Pfam" id="PF10509"/>
    </source>
</evidence>
<dbReference type="OrthoDB" id="250531at2"/>
<evidence type="ECO:0000313" key="17">
    <source>
        <dbReference type="Proteomes" id="UP000238701"/>
    </source>
</evidence>
<evidence type="ECO:0000256" key="6">
    <source>
        <dbReference type="ARBA" id="ARBA00022777"/>
    </source>
</evidence>
<dbReference type="GO" id="GO:0005829">
    <property type="term" value="C:cytosol"/>
    <property type="evidence" value="ECO:0007669"/>
    <property type="project" value="TreeGrafter"/>
</dbReference>
<reference evidence="17" key="1">
    <citation type="submission" date="2018-02" db="EMBL/GenBank/DDBJ databases">
        <authorList>
            <person name="Hausmann B."/>
        </authorList>
    </citation>
    <scope>NUCLEOTIDE SEQUENCE [LARGE SCALE GENOMIC DNA]</scope>
    <source>
        <strain evidence="17">Peat soil MAG SbA1</strain>
    </source>
</reference>
<dbReference type="Gene3D" id="3.30.230.10">
    <property type="match status" value="1"/>
</dbReference>
<dbReference type="FunFam" id="3.30.70.890:FF:000001">
    <property type="entry name" value="Galactokinase"/>
    <property type="match status" value="1"/>
</dbReference>
<dbReference type="EC" id="2.7.1.6" evidence="11 12"/>
<feature type="domain" description="GHMP kinase C-terminal" evidence="14">
    <location>
        <begin position="280"/>
        <end position="360"/>
    </location>
</feature>
<feature type="domain" description="Galactokinase N-terminal" evidence="15">
    <location>
        <begin position="8"/>
        <end position="54"/>
    </location>
</feature>
<comment type="similarity">
    <text evidence="1 11">Belongs to the GHMP kinase family. GalK subfamily.</text>
</comment>
<dbReference type="GO" id="GO:0004335">
    <property type="term" value="F:galactokinase activity"/>
    <property type="evidence" value="ECO:0007669"/>
    <property type="project" value="UniProtKB-UniRule"/>
</dbReference>
<feature type="active site" description="Proton acceptor" evidence="11">
    <location>
        <position position="170"/>
    </location>
</feature>
<feature type="binding site" evidence="11">
    <location>
        <position position="126"/>
    </location>
    <ligand>
        <name>Mg(2+)</name>
        <dbReference type="ChEBI" id="CHEBI:18420"/>
    </ligand>
</feature>
<evidence type="ECO:0000256" key="3">
    <source>
        <dbReference type="ARBA" id="ARBA00022679"/>
    </source>
</evidence>
<keyword evidence="4 11" id="KW-0479">Metal-binding</keyword>
<sequence length="383" mass="41954">MQASEFTQRFDRLFGARPRIYRAPGRVNLIGEHTDYNDGFVMPAAVAFSTYVGIAARPDRKLLIRSEEFAGDFDFDLDHLPPRRTGGWCDYMLGVATVLQQRGCELNGANLLVHGEVPIGAGLSSSAAIEVASALALLSLGKTQLPLPEIAQLCRKAENEFVGARVGIMDQFVSCMGKAGHAILLDCRSLDTKYVPIPADVRLVVCNTMVKHDLATGAYNTRRAECEEGVRYFAKYDPAVRALRDVSPELLDQHARDLPETIWKRCCHVVRENQRTMEAARALASGDLGRMGELMRESHRSLRDLYEVSCSELDLMVEAAENLPGFCGGRMTGGGFGGCTVNLVRQDNAQEFAAQIAGRYKRATGITPQVYTCSAENGVQALS</sequence>
<dbReference type="HAMAP" id="MF_00246">
    <property type="entry name" value="Galactokinase"/>
    <property type="match status" value="1"/>
</dbReference>
<dbReference type="Pfam" id="PF10509">
    <property type="entry name" value="GalKase_gal_bdg"/>
    <property type="match status" value="1"/>
</dbReference>